<dbReference type="InterPro" id="IPR056906">
    <property type="entry name" value="ORF2/G2P_dom"/>
</dbReference>
<feature type="domain" description="Replication-associated protein ORF2/G2P" evidence="1">
    <location>
        <begin position="115"/>
        <end position="229"/>
    </location>
</feature>
<dbReference type="Pfam" id="PF23343">
    <property type="entry name" value="REP_ORF2-G2P"/>
    <property type="match status" value="1"/>
</dbReference>
<organism evidence="2">
    <name type="scientific">Microvirus mar57</name>
    <dbReference type="NCBI Taxonomy" id="2851193"/>
    <lineage>
        <taxon>Viruses</taxon>
        <taxon>Monodnaviria</taxon>
        <taxon>Sangervirae</taxon>
        <taxon>Phixviricota</taxon>
        <taxon>Malgrandaviricetes</taxon>
        <taxon>Petitvirales</taxon>
        <taxon>Microviridae</taxon>
    </lineage>
</organism>
<proteinExistence type="predicted"/>
<sequence length="461" mass="54363">MSYIMCLNPTYIVHPTLKRIQNHCTFDRVRLEDVDLPFVSIKSFFDYPKKHQLPKNSDYVEQWYYVYSSTTGERHPLFFACPCGHCDDCLRSKYAELASRLQFEALSYPKECRIIFFTLTYSDKYLPEDGVSREDVTDFVNRIHMYGRRFGLPDGFRTFIVSEYGTDPRFSHRPHYHGLIFGLDLSTYGHIKLFTKVILKAWRHRGRLDWQFARSNHGVSRYCCKYVIKGLNEDFVPKGKNKNFISYPIKSGGLGVNALKNPEILQKILDSTDGTISTTSLTFGDNCVSQTIQRIRIPRFIIDKLFPSFSRFITSNIKRCLEWVSQMWNLFQNHFVTVGYKSLDKVQKKFSYLRTFVDSSIPDVKDLPLHELLERDMSDETRKKYFDFEKIIRNYNRIVEYLENYRYDCQYALSRLAERERYKRQICPENRHLNPLDSYARAHKLVSSCYADSALDVALCL</sequence>
<accession>A0A8F6AIX8</accession>
<protein>
    <submittedName>
        <fullName evidence="2">Replication initiator protein</fullName>
    </submittedName>
</protein>
<name>A0A8F6AIX8_9VIRU</name>
<dbReference type="EMBL" id="MZ089803">
    <property type="protein sequence ID" value="QXP45109.1"/>
    <property type="molecule type" value="Genomic_DNA"/>
</dbReference>
<evidence type="ECO:0000313" key="2">
    <source>
        <dbReference type="EMBL" id="QXP45109.1"/>
    </source>
</evidence>
<reference evidence="2" key="1">
    <citation type="submission" date="2021-04" db="EMBL/GenBank/DDBJ databases">
        <title>Genomes of microviruses identified in yellow-bellied marmot fecal samples.</title>
        <authorList>
            <person name="Varsani A."/>
            <person name="Kraberger S."/>
            <person name="Chatterjee A."/>
            <person name="Richet C."/>
            <person name="Fontenele R.S."/>
            <person name="Schmidlin K."/>
            <person name="Blumstein D.T."/>
        </authorList>
    </citation>
    <scope>NUCLEOTIDE SEQUENCE</scope>
    <source>
        <strain evidence="2">Mar57</strain>
    </source>
</reference>
<evidence type="ECO:0000259" key="1">
    <source>
        <dbReference type="Pfam" id="PF23343"/>
    </source>
</evidence>